<evidence type="ECO:0000313" key="1">
    <source>
        <dbReference type="EMBL" id="MFD1738844.1"/>
    </source>
</evidence>
<evidence type="ECO:0000313" key="2">
    <source>
        <dbReference type="Proteomes" id="UP001597214"/>
    </source>
</evidence>
<accession>A0ABW4LUL0</accession>
<keyword evidence="2" id="KW-1185">Reference proteome</keyword>
<sequence>MPKVQVTKEHYEYFRNAEKITGKKVKDLVIGVPDCVEGIHGVYQVKCCYKTNHLVLW</sequence>
<organism evidence="1 2">
    <name type="scientific">Bacillus salitolerans</name>
    <dbReference type="NCBI Taxonomy" id="1437434"/>
    <lineage>
        <taxon>Bacteria</taxon>
        <taxon>Bacillati</taxon>
        <taxon>Bacillota</taxon>
        <taxon>Bacilli</taxon>
        <taxon>Bacillales</taxon>
        <taxon>Bacillaceae</taxon>
        <taxon>Bacillus</taxon>
    </lineage>
</organism>
<gene>
    <name evidence="1" type="ORF">ACFSCX_20205</name>
</gene>
<dbReference type="RefSeq" id="WP_377930069.1">
    <property type="nucleotide sequence ID" value="NZ_JBHUEM010000049.1"/>
</dbReference>
<comment type="caution">
    <text evidence="1">The sequence shown here is derived from an EMBL/GenBank/DDBJ whole genome shotgun (WGS) entry which is preliminary data.</text>
</comment>
<dbReference type="Proteomes" id="UP001597214">
    <property type="component" value="Unassembled WGS sequence"/>
</dbReference>
<dbReference type="EMBL" id="JBHUEM010000049">
    <property type="protein sequence ID" value="MFD1738844.1"/>
    <property type="molecule type" value="Genomic_DNA"/>
</dbReference>
<reference evidence="2" key="1">
    <citation type="journal article" date="2019" name="Int. J. Syst. Evol. Microbiol.">
        <title>The Global Catalogue of Microorganisms (GCM) 10K type strain sequencing project: providing services to taxonomists for standard genome sequencing and annotation.</title>
        <authorList>
            <consortium name="The Broad Institute Genomics Platform"/>
            <consortium name="The Broad Institute Genome Sequencing Center for Infectious Disease"/>
            <person name="Wu L."/>
            <person name="Ma J."/>
        </authorList>
    </citation>
    <scope>NUCLEOTIDE SEQUENCE [LARGE SCALE GENOMIC DNA]</scope>
    <source>
        <strain evidence="2">CCUG 49339</strain>
    </source>
</reference>
<protein>
    <submittedName>
        <fullName evidence="1">Uncharacterized protein</fullName>
    </submittedName>
</protein>
<proteinExistence type="predicted"/>
<name>A0ABW4LUL0_9BACI</name>